<evidence type="ECO:0000313" key="5">
    <source>
        <dbReference type="Proteomes" id="UP000596092"/>
    </source>
</evidence>
<dbReference type="KEGG" id="dog:HP555_09235"/>
<dbReference type="InterPro" id="IPR001789">
    <property type="entry name" value="Sig_transdc_resp-reg_receiver"/>
</dbReference>
<keyword evidence="5" id="KW-1185">Reference proteome</keyword>
<dbReference type="GO" id="GO:0006935">
    <property type="term" value="P:chemotaxis"/>
    <property type="evidence" value="ECO:0007669"/>
    <property type="project" value="UniProtKB-KW"/>
</dbReference>
<dbReference type="Proteomes" id="UP000596092">
    <property type="component" value="Chromosome"/>
</dbReference>
<dbReference type="GO" id="GO:0000160">
    <property type="term" value="P:phosphorelay signal transduction system"/>
    <property type="evidence" value="ECO:0007669"/>
    <property type="project" value="InterPro"/>
</dbReference>
<dbReference type="SUPFAM" id="SSF52172">
    <property type="entry name" value="CheY-like"/>
    <property type="match status" value="1"/>
</dbReference>
<dbReference type="RefSeq" id="WP_199261791.1">
    <property type="nucleotide sequence ID" value="NZ_CP054140.1"/>
</dbReference>
<evidence type="ECO:0000313" key="4">
    <source>
        <dbReference type="EMBL" id="QQG66038.1"/>
    </source>
</evidence>
<evidence type="ECO:0000259" key="3">
    <source>
        <dbReference type="PROSITE" id="PS50110"/>
    </source>
</evidence>
<keyword evidence="1" id="KW-0145">Chemotaxis</keyword>
<dbReference type="InterPro" id="IPR011006">
    <property type="entry name" value="CheY-like_superfamily"/>
</dbReference>
<feature type="domain" description="Response regulatory" evidence="3">
    <location>
        <begin position="248"/>
        <end position="361"/>
    </location>
</feature>
<dbReference type="AlphaFoldDB" id="A0A7T6AQQ0"/>
<comment type="caution">
    <text evidence="2">Lacks conserved residue(s) required for the propagation of feature annotation.</text>
</comment>
<dbReference type="InterPro" id="IPR028976">
    <property type="entry name" value="CheC-like_sf"/>
</dbReference>
<dbReference type="Gene3D" id="3.40.1550.10">
    <property type="entry name" value="CheC-like"/>
    <property type="match status" value="1"/>
</dbReference>
<organism evidence="4 5">
    <name type="scientific">Desulfobulbus oligotrophicus</name>
    <dbReference type="NCBI Taxonomy" id="1909699"/>
    <lineage>
        <taxon>Bacteria</taxon>
        <taxon>Pseudomonadati</taxon>
        <taxon>Thermodesulfobacteriota</taxon>
        <taxon>Desulfobulbia</taxon>
        <taxon>Desulfobulbales</taxon>
        <taxon>Desulfobulbaceae</taxon>
        <taxon>Desulfobulbus</taxon>
    </lineage>
</organism>
<dbReference type="EMBL" id="CP054140">
    <property type="protein sequence ID" value="QQG66038.1"/>
    <property type="molecule type" value="Genomic_DNA"/>
</dbReference>
<name>A0A7T6AQQ0_9BACT</name>
<gene>
    <name evidence="4" type="ORF">HP555_09235</name>
</gene>
<reference evidence="4 5" key="1">
    <citation type="submission" date="2020-05" db="EMBL/GenBank/DDBJ databases">
        <title>Complete genome of Desulfobulbus oligotrophicus.</title>
        <authorList>
            <person name="Podar M."/>
        </authorList>
    </citation>
    <scope>NUCLEOTIDE SEQUENCE [LARGE SCALE GENOMIC DNA]</scope>
    <source>
        <strain evidence="4 5">Prop6</strain>
    </source>
</reference>
<sequence length="369" mass="39679">MSRVQPTHDMDQHHTLVDDVLHGATVQVCEEVSALLSGSLQVTLEKGLLLNKRQCLEKMQGKQVMARLTVTGEEGTQDAYFSVPLKTAVYLGGALIMLPMMALDEMVAADTYDDDVQDAYSEIVEIIAAGYTAVFAQQYPGKPELVKTAVEPVSPAEIDPEADDLVARQTYYCIHGHLQYNEHDIGELHFLLPAGVVGLAEERLFAGQQESFGEEQVQHPEHDYVSGTVNGTVPTSTLQSGVDASSADILLVTDDAQGAEHMAAVLAEMGFSCRLLSFKDPINSVPSAEVQLIFLVMREPSEQAFGAAIKISATGLSVPMVAAGPVWTRSLVLKAVKYGACDILITPASAGDIREILAVNLVKKLSEPA</sequence>
<accession>A0A7T6AQQ0</accession>
<proteinExistence type="predicted"/>
<evidence type="ECO:0000256" key="2">
    <source>
        <dbReference type="PROSITE-ProRule" id="PRU00169"/>
    </source>
</evidence>
<protein>
    <recommendedName>
        <fullName evidence="3">Response regulatory domain-containing protein</fullName>
    </recommendedName>
</protein>
<evidence type="ECO:0000256" key="1">
    <source>
        <dbReference type="ARBA" id="ARBA00022500"/>
    </source>
</evidence>
<dbReference type="PROSITE" id="PS50110">
    <property type="entry name" value="RESPONSE_REGULATORY"/>
    <property type="match status" value="1"/>
</dbReference>